<dbReference type="PANTHER" id="PTHR43725:SF47">
    <property type="entry name" value="UDP-GLUCOSE 4-EPIMERASE"/>
    <property type="match status" value="1"/>
</dbReference>
<dbReference type="GO" id="GO:0003978">
    <property type="term" value="F:UDP-glucose 4-epimerase activity"/>
    <property type="evidence" value="ECO:0007669"/>
    <property type="project" value="UniProtKB-EC"/>
</dbReference>
<dbReference type="EMBL" id="BMGL01000011">
    <property type="protein sequence ID" value="GGE18498.1"/>
    <property type="molecule type" value="Genomic_DNA"/>
</dbReference>
<dbReference type="Pfam" id="PF01370">
    <property type="entry name" value="Epimerase"/>
    <property type="match status" value="1"/>
</dbReference>
<evidence type="ECO:0000256" key="6">
    <source>
        <dbReference type="ARBA" id="ARBA00018569"/>
    </source>
</evidence>
<keyword evidence="14" id="KW-1185">Reference proteome</keyword>
<keyword evidence="8" id="KW-0299">Galactose metabolism</keyword>
<comment type="caution">
    <text evidence="13">The sequence shown here is derived from an EMBL/GenBank/DDBJ whole genome shotgun (WGS) entry which is preliminary data.</text>
</comment>
<dbReference type="GO" id="GO:0006012">
    <property type="term" value="P:galactose metabolic process"/>
    <property type="evidence" value="ECO:0007669"/>
    <property type="project" value="UniProtKB-KW"/>
</dbReference>
<dbReference type="PANTHER" id="PTHR43725">
    <property type="entry name" value="UDP-GLUCOSE 4-EPIMERASE"/>
    <property type="match status" value="1"/>
</dbReference>
<evidence type="ECO:0000256" key="5">
    <source>
        <dbReference type="ARBA" id="ARBA00013189"/>
    </source>
</evidence>
<evidence type="ECO:0000256" key="9">
    <source>
        <dbReference type="ARBA" id="ARBA00023235"/>
    </source>
</evidence>
<keyword evidence="7" id="KW-0520">NAD</keyword>
<name>A0A916ZYH3_9FLAO</name>
<dbReference type="InterPro" id="IPR036291">
    <property type="entry name" value="NAD(P)-bd_dom_sf"/>
</dbReference>
<keyword evidence="9" id="KW-0413">Isomerase</keyword>
<evidence type="ECO:0000313" key="13">
    <source>
        <dbReference type="EMBL" id="GGE18498.1"/>
    </source>
</evidence>
<dbReference type="GO" id="GO:0005829">
    <property type="term" value="C:cytosol"/>
    <property type="evidence" value="ECO:0007669"/>
    <property type="project" value="TreeGrafter"/>
</dbReference>
<evidence type="ECO:0000256" key="3">
    <source>
        <dbReference type="ARBA" id="ARBA00004947"/>
    </source>
</evidence>
<dbReference type="Gene3D" id="3.40.50.720">
    <property type="entry name" value="NAD(P)-binding Rossmann-like Domain"/>
    <property type="match status" value="1"/>
</dbReference>
<comment type="cofactor">
    <cofactor evidence="2">
        <name>NAD(+)</name>
        <dbReference type="ChEBI" id="CHEBI:57540"/>
    </cofactor>
</comment>
<dbReference type="AlphaFoldDB" id="A0A916ZYH3"/>
<dbReference type="Proteomes" id="UP000599688">
    <property type="component" value="Unassembled WGS sequence"/>
</dbReference>
<dbReference type="RefSeq" id="WP_188406673.1">
    <property type="nucleotide sequence ID" value="NZ_BMGL01000011.1"/>
</dbReference>
<dbReference type="SUPFAM" id="SSF51735">
    <property type="entry name" value="NAD(P)-binding Rossmann-fold domains"/>
    <property type="match status" value="1"/>
</dbReference>
<evidence type="ECO:0000313" key="14">
    <source>
        <dbReference type="Proteomes" id="UP000599688"/>
    </source>
</evidence>
<dbReference type="EC" id="5.1.3.2" evidence="5"/>
<reference evidence="13 14" key="1">
    <citation type="journal article" date="2014" name="Int. J. Syst. Evol. Microbiol.">
        <title>Complete genome sequence of Corynebacterium casei LMG S-19264T (=DSM 44701T), isolated from a smear-ripened cheese.</title>
        <authorList>
            <consortium name="US DOE Joint Genome Institute (JGI-PGF)"/>
            <person name="Walter F."/>
            <person name="Albersmeier A."/>
            <person name="Kalinowski J."/>
            <person name="Ruckert C."/>
        </authorList>
    </citation>
    <scope>NUCLEOTIDE SEQUENCE [LARGE SCALE GENOMIC DNA]</scope>
    <source>
        <strain evidence="13 14">CGMCC 1.12925</strain>
    </source>
</reference>
<evidence type="ECO:0000259" key="12">
    <source>
        <dbReference type="Pfam" id="PF01370"/>
    </source>
</evidence>
<comment type="catalytic activity">
    <reaction evidence="1">
        <text>UDP-alpha-D-glucose = UDP-alpha-D-galactose</text>
        <dbReference type="Rhea" id="RHEA:22168"/>
        <dbReference type="ChEBI" id="CHEBI:58885"/>
        <dbReference type="ChEBI" id="CHEBI:66914"/>
        <dbReference type="EC" id="5.1.3.2"/>
    </reaction>
</comment>
<keyword evidence="8" id="KW-0119">Carbohydrate metabolism</keyword>
<evidence type="ECO:0000256" key="4">
    <source>
        <dbReference type="ARBA" id="ARBA00007637"/>
    </source>
</evidence>
<feature type="domain" description="NAD-dependent epimerase/dehydratase" evidence="12">
    <location>
        <begin position="5"/>
        <end position="76"/>
    </location>
</feature>
<evidence type="ECO:0000256" key="1">
    <source>
        <dbReference type="ARBA" id="ARBA00000083"/>
    </source>
</evidence>
<comment type="pathway">
    <text evidence="3">Carbohydrate metabolism; galactose metabolism.</text>
</comment>
<evidence type="ECO:0000256" key="8">
    <source>
        <dbReference type="ARBA" id="ARBA00023144"/>
    </source>
</evidence>
<organism evidence="13 14">
    <name type="scientific">Psychroflexus salis</name>
    <dbReference type="NCBI Taxonomy" id="1526574"/>
    <lineage>
        <taxon>Bacteria</taxon>
        <taxon>Pseudomonadati</taxon>
        <taxon>Bacteroidota</taxon>
        <taxon>Flavobacteriia</taxon>
        <taxon>Flavobacteriales</taxon>
        <taxon>Flavobacteriaceae</taxon>
        <taxon>Psychroflexus</taxon>
    </lineage>
</organism>
<proteinExistence type="inferred from homology"/>
<dbReference type="InterPro" id="IPR001509">
    <property type="entry name" value="Epimerase_deHydtase"/>
</dbReference>
<evidence type="ECO:0000256" key="7">
    <source>
        <dbReference type="ARBA" id="ARBA00023027"/>
    </source>
</evidence>
<evidence type="ECO:0000256" key="10">
    <source>
        <dbReference type="ARBA" id="ARBA00031367"/>
    </source>
</evidence>
<gene>
    <name evidence="13" type="ORF">GCM10010831_19580</name>
</gene>
<protein>
    <recommendedName>
        <fullName evidence="6">UDP-glucose 4-epimerase</fullName>
        <ecNumber evidence="5">5.1.3.2</ecNumber>
    </recommendedName>
    <alternativeName>
        <fullName evidence="11">Galactowaldenase</fullName>
    </alternativeName>
    <alternativeName>
        <fullName evidence="10">UDP-galactose 4-epimerase</fullName>
    </alternativeName>
</protein>
<evidence type="ECO:0000256" key="2">
    <source>
        <dbReference type="ARBA" id="ARBA00001911"/>
    </source>
</evidence>
<sequence length="106" mass="12032">MKAKVIVTGGSGYIGSHTAIELINAGFKVLIIDDLSNSSKETLNRIEQITERMPDFIELNLANKKDRFQVIKKQKRTHITDNDKAQILLFKVKKIISYSILLTNML</sequence>
<accession>A0A916ZYH3</accession>
<evidence type="ECO:0000256" key="11">
    <source>
        <dbReference type="ARBA" id="ARBA00033067"/>
    </source>
</evidence>
<comment type="similarity">
    <text evidence="4">Belongs to the NAD(P)-dependent epimerase/dehydratase family.</text>
</comment>